<dbReference type="EMBL" id="FJOG01000025">
    <property type="protein sequence ID" value="CZR64182.1"/>
    <property type="molecule type" value="Genomic_DNA"/>
</dbReference>
<sequence length="402" mass="44184">MGSDMTGTPDVVLLPLNTNFNFELPFLLIDNIDSPPAILQHHKVPMPEGHSERLKVELMRLPVELVEMVVVEAVGVVGLPKASELRVVNEIFDRVIVKDLVEGDETGFKSDSEGSSFLRSGRPKKSLETRDIDESQLVANSLESVDTSWSGIIKLFDVPDDKAKRFTNGAPGPDISHGATVIAAFLNDASTVQKLIAQGPPTSSSISYPSTMLWVKQKPYSHFATAFKAAATTGAYDAALYQSENGHRGDPVSALWIASLMGHDDIVKLILDLKYDPNPQKMFREKYLATTIEGALRGRHLELVDQLWRNTRNQSIKWARMTLNLAAEIGVLPVVEELVDLGTDFIKPSIGSSFVKFFTQKGAANGKDGHGWALHEAACFGLVSSEKREYVVRMQQKLAKQG</sequence>
<dbReference type="InterPro" id="IPR036770">
    <property type="entry name" value="Ankyrin_rpt-contain_sf"/>
</dbReference>
<keyword evidence="2" id="KW-1185">Reference proteome</keyword>
<dbReference type="SUPFAM" id="SSF48403">
    <property type="entry name" value="Ankyrin repeat"/>
    <property type="match status" value="1"/>
</dbReference>
<evidence type="ECO:0000313" key="2">
    <source>
        <dbReference type="Proteomes" id="UP000184330"/>
    </source>
</evidence>
<name>A0A1L7XGN7_9HELO</name>
<dbReference type="Proteomes" id="UP000184330">
    <property type="component" value="Unassembled WGS sequence"/>
</dbReference>
<evidence type="ECO:0008006" key="3">
    <source>
        <dbReference type="Google" id="ProtNLM"/>
    </source>
</evidence>
<protein>
    <recommendedName>
        <fullName evidence="3">Ankyrin</fullName>
    </recommendedName>
</protein>
<accession>A0A1L7XGN7</accession>
<organism evidence="1 2">
    <name type="scientific">Phialocephala subalpina</name>
    <dbReference type="NCBI Taxonomy" id="576137"/>
    <lineage>
        <taxon>Eukaryota</taxon>
        <taxon>Fungi</taxon>
        <taxon>Dikarya</taxon>
        <taxon>Ascomycota</taxon>
        <taxon>Pezizomycotina</taxon>
        <taxon>Leotiomycetes</taxon>
        <taxon>Helotiales</taxon>
        <taxon>Mollisiaceae</taxon>
        <taxon>Phialocephala</taxon>
        <taxon>Phialocephala fortinii species complex</taxon>
    </lineage>
</organism>
<reference evidence="1 2" key="1">
    <citation type="submission" date="2016-03" db="EMBL/GenBank/DDBJ databases">
        <authorList>
            <person name="Ploux O."/>
        </authorList>
    </citation>
    <scope>NUCLEOTIDE SEQUENCE [LARGE SCALE GENOMIC DNA]</scope>
    <source>
        <strain evidence="1 2">UAMH 11012</strain>
    </source>
</reference>
<gene>
    <name evidence="1" type="ORF">PAC_14079</name>
</gene>
<dbReference type="AlphaFoldDB" id="A0A1L7XGN7"/>
<evidence type="ECO:0000313" key="1">
    <source>
        <dbReference type="EMBL" id="CZR64182.1"/>
    </source>
</evidence>
<proteinExistence type="predicted"/>
<dbReference type="Gene3D" id="1.25.40.20">
    <property type="entry name" value="Ankyrin repeat-containing domain"/>
    <property type="match status" value="1"/>
</dbReference>